<comment type="similarity">
    <text evidence="2">Belongs to the GMC oxidoreductase family.</text>
</comment>
<dbReference type="PANTHER" id="PTHR47470">
    <property type="entry name" value="CHOLESTEROL OXIDASE"/>
    <property type="match status" value="1"/>
</dbReference>
<evidence type="ECO:0000256" key="4">
    <source>
        <dbReference type="ARBA" id="ARBA00022827"/>
    </source>
</evidence>
<gene>
    <name evidence="6" type="ORF">CQY22_015210</name>
</gene>
<evidence type="ECO:0000256" key="1">
    <source>
        <dbReference type="ARBA" id="ARBA00001974"/>
    </source>
</evidence>
<organism evidence="6 7">
    <name type="scientific">Mycolicibacterium brumae</name>
    <dbReference type="NCBI Taxonomy" id="85968"/>
    <lineage>
        <taxon>Bacteria</taxon>
        <taxon>Bacillati</taxon>
        <taxon>Actinomycetota</taxon>
        <taxon>Actinomycetes</taxon>
        <taxon>Mycobacteriales</taxon>
        <taxon>Mycobacteriaceae</taxon>
        <taxon>Mycolicibacterium</taxon>
    </lineage>
</organism>
<dbReference type="InterPro" id="IPR052542">
    <property type="entry name" value="Cholesterol_Oxidase"/>
</dbReference>
<evidence type="ECO:0000256" key="3">
    <source>
        <dbReference type="ARBA" id="ARBA00022630"/>
    </source>
</evidence>
<dbReference type="Proteomes" id="UP000230551">
    <property type="component" value="Unassembled WGS sequence"/>
</dbReference>
<evidence type="ECO:0000313" key="6">
    <source>
        <dbReference type="EMBL" id="PIB73840.1"/>
    </source>
</evidence>
<reference evidence="6 7" key="1">
    <citation type="journal article" date="2017" name="Infect. Genet. Evol.">
        <title>The new phylogeny of the genus Mycobacterium: The old and the news.</title>
        <authorList>
            <person name="Tortoli E."/>
            <person name="Fedrizzi T."/>
            <person name="Meehan C.J."/>
            <person name="Trovato A."/>
            <person name="Grottola A."/>
            <person name="Giacobazzi E."/>
            <person name="Serpini G.F."/>
            <person name="Tagliazucchi S."/>
            <person name="Fabio A."/>
            <person name="Bettua C."/>
            <person name="Bertorelli R."/>
            <person name="Frascaro F."/>
            <person name="De Sanctis V."/>
            <person name="Pecorari M."/>
            <person name="Jousson O."/>
            <person name="Segata N."/>
            <person name="Cirillo D.M."/>
        </authorList>
    </citation>
    <scope>NUCLEOTIDE SEQUENCE [LARGE SCALE GENOMIC DNA]</scope>
    <source>
        <strain evidence="6 7">CIP1034565</strain>
    </source>
</reference>
<keyword evidence="3" id="KW-0285">Flavoprotein</keyword>
<dbReference type="GO" id="GO:0016491">
    <property type="term" value="F:oxidoreductase activity"/>
    <property type="evidence" value="ECO:0007669"/>
    <property type="project" value="UniProtKB-KW"/>
</dbReference>
<dbReference type="OrthoDB" id="2339873at2"/>
<comment type="cofactor">
    <cofactor evidence="1">
        <name>FAD</name>
        <dbReference type="ChEBI" id="CHEBI:57692"/>
    </cofactor>
</comment>
<dbReference type="STRING" id="85968.GCA_900073015_01419"/>
<evidence type="ECO:0000313" key="7">
    <source>
        <dbReference type="Proteomes" id="UP000230551"/>
    </source>
</evidence>
<keyword evidence="5" id="KW-0560">Oxidoreductase</keyword>
<accession>A0A2G5P6W4</accession>
<keyword evidence="4" id="KW-0274">FAD</keyword>
<dbReference type="EMBL" id="PDCN02000023">
    <property type="protein sequence ID" value="PIB73840.1"/>
    <property type="molecule type" value="Genomic_DNA"/>
</dbReference>
<proteinExistence type="inferred from homology"/>
<dbReference type="PANTHER" id="PTHR47470:SF1">
    <property type="entry name" value="FAD-DEPENDENT OXIDOREDUCTASE 2 FAD BINDING DOMAIN-CONTAINING PROTEIN"/>
    <property type="match status" value="1"/>
</dbReference>
<keyword evidence="7" id="KW-1185">Reference proteome</keyword>
<dbReference type="AlphaFoldDB" id="A0A2G5P6W4"/>
<dbReference type="RefSeq" id="WP_090588002.1">
    <property type="nucleotide sequence ID" value="NZ_CP104302.1"/>
</dbReference>
<evidence type="ECO:0000256" key="5">
    <source>
        <dbReference type="ARBA" id="ARBA00023002"/>
    </source>
</evidence>
<sequence>MSSRLRFRESMRGFYAPGASDYGAGAAHGRADGTRLGFAVTIRTESVPATIADPNRRMWVEGTITAKELGPVPMPISDGTFDLFTAGHNGRFAMRYRLPFTTVDGRPMTLLGHKDVGDDRGPDMWPDTTTLFIRLIDGTVDWSDEAGPEHARGILTLTAPMFAGQLLTFRGGPAALARFGWFFCRHLLIAYRGPYPERNR</sequence>
<name>A0A2G5P6W4_9MYCO</name>
<evidence type="ECO:0000256" key="2">
    <source>
        <dbReference type="ARBA" id="ARBA00010790"/>
    </source>
</evidence>
<comment type="caution">
    <text evidence="6">The sequence shown here is derived from an EMBL/GenBank/DDBJ whole genome shotgun (WGS) entry which is preliminary data.</text>
</comment>
<protein>
    <submittedName>
        <fullName evidence="6">Uncharacterized protein</fullName>
    </submittedName>
</protein>